<protein>
    <submittedName>
        <fullName evidence="4">Dual specificity protein phosphatase</fullName>
    </submittedName>
</protein>
<dbReference type="CDD" id="cd14498">
    <property type="entry name" value="DSP"/>
    <property type="match status" value="1"/>
</dbReference>
<dbReference type="GO" id="GO:0016787">
    <property type="term" value="F:hydrolase activity"/>
    <property type="evidence" value="ECO:0007669"/>
    <property type="project" value="UniProtKB-KW"/>
</dbReference>
<dbReference type="InterPro" id="IPR000387">
    <property type="entry name" value="Tyr_Pase_dom"/>
</dbReference>
<dbReference type="SMART" id="SM00195">
    <property type="entry name" value="DSPc"/>
    <property type="match status" value="1"/>
</dbReference>
<accession>F2NCH7</accession>
<dbReference type="SUPFAM" id="SSF52799">
    <property type="entry name" value="(Phosphotyrosine protein) phosphatases II"/>
    <property type="match status" value="1"/>
</dbReference>
<feature type="domain" description="Tyrosine specific protein phosphatases" evidence="3">
    <location>
        <begin position="75"/>
        <end position="142"/>
    </location>
</feature>
<gene>
    <name evidence="4" type="ordered locus">Desac_1252</name>
</gene>
<feature type="domain" description="Tyrosine-protein phosphatase" evidence="2">
    <location>
        <begin position="9"/>
        <end position="155"/>
    </location>
</feature>
<organism evidence="4 5">
    <name type="scientific">Desulfobacca acetoxidans (strain ATCC 700848 / DSM 11109 / ASRB2)</name>
    <dbReference type="NCBI Taxonomy" id="880072"/>
    <lineage>
        <taxon>Bacteria</taxon>
        <taxon>Pseudomonadati</taxon>
        <taxon>Thermodesulfobacteriota</taxon>
        <taxon>Desulfobaccia</taxon>
        <taxon>Desulfobaccales</taxon>
        <taxon>Desulfobaccaceae</taxon>
        <taxon>Desulfobacca</taxon>
    </lineage>
</organism>
<dbReference type="Gene3D" id="3.90.190.10">
    <property type="entry name" value="Protein tyrosine phosphatase superfamily"/>
    <property type="match status" value="1"/>
</dbReference>
<dbReference type="HOGENOM" id="CLU_764452_0_0_7"/>
<dbReference type="InterPro" id="IPR050561">
    <property type="entry name" value="PTP"/>
</dbReference>
<dbReference type="STRING" id="880072.Desac_1252"/>
<name>F2NCH7_DESAR</name>
<dbReference type="InterPro" id="IPR020422">
    <property type="entry name" value="TYR_PHOSPHATASE_DUAL_dom"/>
</dbReference>
<dbReference type="PANTHER" id="PTHR23339">
    <property type="entry name" value="TYROSINE SPECIFIC PROTEIN PHOSPHATASE AND DUAL SPECIFICITY PROTEIN PHOSPHATASE"/>
    <property type="match status" value="1"/>
</dbReference>
<evidence type="ECO:0000313" key="5">
    <source>
        <dbReference type="Proteomes" id="UP000000483"/>
    </source>
</evidence>
<reference evidence="4 5" key="1">
    <citation type="journal article" date="2011" name="Stand. Genomic Sci.">
        <title>Complete genome sequence of the acetate-degrading sulfate reducer Desulfobacca acetoxidans type strain (ASRB2).</title>
        <authorList>
            <person name="Goker M."/>
            <person name="Teshima H."/>
            <person name="Lapidus A."/>
            <person name="Nolan M."/>
            <person name="Lucas S."/>
            <person name="Hammon N."/>
            <person name="Deshpande S."/>
            <person name="Cheng J.F."/>
            <person name="Tapia R."/>
            <person name="Han C."/>
            <person name="Goodwin L."/>
            <person name="Pitluck S."/>
            <person name="Huntemann M."/>
            <person name="Liolios K."/>
            <person name="Ivanova N."/>
            <person name="Pagani I."/>
            <person name="Mavromatis K."/>
            <person name="Ovchinikova G."/>
            <person name="Pati A."/>
            <person name="Chen A."/>
            <person name="Palaniappan K."/>
            <person name="Land M."/>
            <person name="Hauser L."/>
            <person name="Brambilla E.M."/>
            <person name="Rohde M."/>
            <person name="Spring S."/>
            <person name="Detter J.C."/>
            <person name="Woyke T."/>
            <person name="Bristow J."/>
            <person name="Eisen J.A."/>
            <person name="Markowitz V."/>
            <person name="Hugenholtz P."/>
            <person name="Kyrpides N.C."/>
            <person name="Klenk H.P."/>
        </authorList>
    </citation>
    <scope>NUCLEOTIDE SEQUENCE [LARGE SCALE GENOMIC DNA]</scope>
    <source>
        <strain evidence="5">ATCC 700848 / DSM 11109 / ASRB2</strain>
    </source>
</reference>
<dbReference type="PROSITE" id="PS50056">
    <property type="entry name" value="TYR_PHOSPHATASE_2"/>
    <property type="match status" value="1"/>
</dbReference>
<proteinExistence type="predicted"/>
<dbReference type="AlphaFoldDB" id="F2NCH7"/>
<evidence type="ECO:0000313" key="4">
    <source>
        <dbReference type="EMBL" id="AEB09111.1"/>
    </source>
</evidence>
<dbReference type="Proteomes" id="UP000000483">
    <property type="component" value="Chromosome"/>
</dbReference>
<dbReference type="FunFam" id="3.90.190.10:FF:000157">
    <property type="entry name" value="Protein-tyrosine phosphatase"/>
    <property type="match status" value="1"/>
</dbReference>
<evidence type="ECO:0000259" key="2">
    <source>
        <dbReference type="PROSITE" id="PS50054"/>
    </source>
</evidence>
<dbReference type="eggNOG" id="COG2453">
    <property type="taxonomic scope" value="Bacteria"/>
</dbReference>
<dbReference type="InterPro" id="IPR016130">
    <property type="entry name" value="Tyr_Pase_AS"/>
</dbReference>
<dbReference type="PROSITE" id="PS50054">
    <property type="entry name" value="TYR_PHOSPHATASE_DUAL"/>
    <property type="match status" value="1"/>
</dbReference>
<evidence type="ECO:0000256" key="1">
    <source>
        <dbReference type="ARBA" id="ARBA00022801"/>
    </source>
</evidence>
<dbReference type="InterPro" id="IPR029021">
    <property type="entry name" value="Prot-tyrosine_phosphatase-like"/>
</dbReference>
<dbReference type="Pfam" id="PF22785">
    <property type="entry name" value="Tc-R-P"/>
    <property type="match status" value="1"/>
</dbReference>
<reference evidence="5" key="2">
    <citation type="submission" date="2011-03" db="EMBL/GenBank/DDBJ databases">
        <title>The complete genome of Desulfobacca acetoxidans DSM 11109.</title>
        <authorList>
            <consortium name="US DOE Joint Genome Institute (JGI-PGF)"/>
            <person name="Lucas S."/>
            <person name="Copeland A."/>
            <person name="Lapidus A."/>
            <person name="Bruce D."/>
            <person name="Goodwin L."/>
            <person name="Pitluck S."/>
            <person name="Peters L."/>
            <person name="Kyrpides N."/>
            <person name="Mavromatis K."/>
            <person name="Ivanova N."/>
            <person name="Ovchinnikova G."/>
            <person name="Teshima H."/>
            <person name="Detter J.C."/>
            <person name="Han C."/>
            <person name="Land M."/>
            <person name="Hauser L."/>
            <person name="Markowitz V."/>
            <person name="Cheng J.-F."/>
            <person name="Hugenholtz P."/>
            <person name="Woyke T."/>
            <person name="Wu D."/>
            <person name="Spring S."/>
            <person name="Schueler E."/>
            <person name="Brambilla E."/>
            <person name="Klenk H.-P."/>
            <person name="Eisen J.A."/>
        </authorList>
    </citation>
    <scope>NUCLEOTIDE SEQUENCE [LARGE SCALE GENOMIC DNA]</scope>
    <source>
        <strain evidence="5">ATCC 700848 / DSM 11109 / ASRB2</strain>
    </source>
</reference>
<sequence>MAMSVKPYLIDWVTNSLAVGQAPMSYEALEQLKGQGIGAIMNLCAEFCDLHWIEANAGFEVYYFPIPDEETPDLQELEKALDWLDECLYLGKKVLIHCRFGIGRTGTVVNAFLLRKGLGHKLAGKRLKGLKSKPANFDQWWFIRKYGKKEKPLTIREPSLETKHLVDLFPFFADYERLAQEVDRHLLEADCHSRCGREHIACCYNPVVVPFIEAVYLNHMINATLSRVERQNAVHRAAEARRMAKEMQSTMEDCGDDRLAEAYTRANLLCPLNERQRCLIFPHRPLACRLFDLPPEKQGVLLSGLSEALDNLSRQVYFAFTSCFPEAKPLSFLLLEVVSGRFAQIFFHQITAGTARPITS</sequence>
<dbReference type="PROSITE" id="PS00383">
    <property type="entry name" value="TYR_PHOSPHATASE_1"/>
    <property type="match status" value="1"/>
</dbReference>
<keyword evidence="5" id="KW-1185">Reference proteome</keyword>
<dbReference type="EMBL" id="CP002629">
    <property type="protein sequence ID" value="AEB09111.1"/>
    <property type="molecule type" value="Genomic_DNA"/>
</dbReference>
<evidence type="ECO:0000259" key="3">
    <source>
        <dbReference type="PROSITE" id="PS50056"/>
    </source>
</evidence>
<keyword evidence="1" id="KW-0378">Hydrolase</keyword>
<dbReference type="KEGG" id="dao:Desac_1252"/>